<dbReference type="InterPro" id="IPR018214">
    <property type="entry name" value="GluRdtase_CS"/>
</dbReference>
<feature type="region of interest" description="Disordered" evidence="14">
    <location>
        <begin position="406"/>
        <end position="443"/>
    </location>
</feature>
<keyword evidence="19" id="KW-1185">Reference proteome</keyword>
<dbReference type="AlphaFoldDB" id="A0A8T8WGB9"/>
<dbReference type="InterPro" id="IPR036343">
    <property type="entry name" value="GluRdtase_N_sf"/>
</dbReference>
<dbReference type="NCBIfam" id="TIGR01035">
    <property type="entry name" value="hemA"/>
    <property type="match status" value="1"/>
</dbReference>
<comment type="pathway">
    <text evidence="1 8 13">Porphyrin-containing compound metabolism; protoporphyrin-IX biosynthesis; 5-aminolevulinate from L-glutamyl-tRNA(Glu): step 1/2.</text>
</comment>
<gene>
    <name evidence="8 18" type="primary">hemA</name>
    <name evidence="18" type="ORF">K6T50_07105</name>
</gene>
<dbReference type="Pfam" id="PF00745">
    <property type="entry name" value="GlutR_dimer"/>
    <property type="match status" value="1"/>
</dbReference>
<feature type="site" description="Important for activity" evidence="8 12">
    <location>
        <position position="94"/>
    </location>
</feature>
<evidence type="ECO:0000256" key="14">
    <source>
        <dbReference type="SAM" id="MobiDB-lite"/>
    </source>
</evidence>
<dbReference type="EC" id="1.2.1.70" evidence="3 8"/>
<dbReference type="GO" id="GO:0019353">
    <property type="term" value="P:protoporphyrinogen IX biosynthetic process from glutamate"/>
    <property type="evidence" value="ECO:0007669"/>
    <property type="project" value="TreeGrafter"/>
</dbReference>
<name>A0A8T8WGB9_9EURY</name>
<feature type="binding site" evidence="8 10">
    <location>
        <begin position="51"/>
        <end position="54"/>
    </location>
    <ligand>
        <name>substrate</name>
    </ligand>
</feature>
<evidence type="ECO:0000256" key="3">
    <source>
        <dbReference type="ARBA" id="ARBA00012970"/>
    </source>
</evidence>
<evidence type="ECO:0000256" key="1">
    <source>
        <dbReference type="ARBA" id="ARBA00005059"/>
    </source>
</evidence>
<evidence type="ECO:0000256" key="7">
    <source>
        <dbReference type="ARBA" id="ARBA00047464"/>
    </source>
</evidence>
<evidence type="ECO:0000256" key="12">
    <source>
        <dbReference type="PIRSR" id="PIRSR000445-4"/>
    </source>
</evidence>
<evidence type="ECO:0000256" key="9">
    <source>
        <dbReference type="PIRSR" id="PIRSR000445-1"/>
    </source>
</evidence>
<reference evidence="18 19" key="1">
    <citation type="journal article" date="2021" name="Int. J. Syst. Evol. Microbiol.">
        <title>Halobaculum halophilum sp. nov. and Halobaculum salinum sp. nov., isolated from salt lake and saline soil.</title>
        <authorList>
            <person name="Cui H.L."/>
            <person name="Shi X.W."/>
            <person name="Yin X.M."/>
            <person name="Yang X.Y."/>
            <person name="Hou J."/>
            <person name="Zhu L."/>
        </authorList>
    </citation>
    <scope>NUCLEOTIDE SEQUENCE [LARGE SCALE GENOMIC DNA]</scope>
    <source>
        <strain evidence="18 19">NBRC 109044</strain>
    </source>
</reference>
<dbReference type="GO" id="GO:0050661">
    <property type="term" value="F:NADP binding"/>
    <property type="evidence" value="ECO:0007669"/>
    <property type="project" value="InterPro"/>
</dbReference>
<evidence type="ECO:0000256" key="11">
    <source>
        <dbReference type="PIRSR" id="PIRSR000445-3"/>
    </source>
</evidence>
<evidence type="ECO:0000256" key="13">
    <source>
        <dbReference type="RuleBase" id="RU000584"/>
    </source>
</evidence>
<keyword evidence="5 8" id="KW-0560">Oxidoreductase</keyword>
<dbReference type="EMBL" id="CP081958">
    <property type="protein sequence ID" value="QZP38895.1"/>
    <property type="molecule type" value="Genomic_DNA"/>
</dbReference>
<feature type="domain" description="Quinate/shikimate 5-dehydrogenase/glutamyl-tRNA reductase" evidence="16">
    <location>
        <begin position="167"/>
        <end position="296"/>
    </location>
</feature>
<dbReference type="Proteomes" id="UP000826254">
    <property type="component" value="Chromosome"/>
</dbReference>
<keyword evidence="4 8" id="KW-0521">NADP</keyword>
<dbReference type="InterPro" id="IPR015895">
    <property type="entry name" value="4pyrrol_synth_GluRdtase_N"/>
</dbReference>
<keyword evidence="6 8" id="KW-0627">Porphyrin biosynthesis</keyword>
<evidence type="ECO:0000259" key="15">
    <source>
        <dbReference type="Pfam" id="PF00745"/>
    </source>
</evidence>
<evidence type="ECO:0000256" key="10">
    <source>
        <dbReference type="PIRSR" id="PIRSR000445-2"/>
    </source>
</evidence>
<evidence type="ECO:0000313" key="18">
    <source>
        <dbReference type="EMBL" id="QZP38895.1"/>
    </source>
</evidence>
<feature type="binding site" evidence="8 10">
    <location>
        <begin position="109"/>
        <end position="111"/>
    </location>
    <ligand>
        <name>substrate</name>
    </ligand>
</feature>
<sequence length="443" mass="46303">MIDTGVVAGVSVSHANASVDEIESAHVADPTALVSELLAREGVEEAFAIQTCNRAEAYVAADDAAVARTAVERFAPDVREGAVVHLDHEDSLRHLMRVAAGLESLVLGEDQILGQLRDAAEAARGVGGLSGGVLDDALSKARQVGKRARAETAINEGSLSLGSAAVELAARETDLADASALVVGAGEMGLLSARALDASPVSRIVVANRTLRTAEHVASDLDTESAAVGIDALPAEAAAADVVIAATGATDPTVRDETVADAGETLCIDLGQPRDVVPDAGDERVAVRDIDDLETVTDEARERRASAAEAVEGMIDAEFDRLLEEFKRKRADDAVSAMYESAERTKQRELREAMAKLEAHGELTDDQRETVAALADALVGQLLAAPTKSLREAAAEDDWETIHTAMQLFDPEFDGPPSTPGGARSPDGSADPPDGVLERLSEE</sequence>
<evidence type="ECO:0000256" key="4">
    <source>
        <dbReference type="ARBA" id="ARBA00022857"/>
    </source>
</evidence>
<dbReference type="PIRSF" id="PIRSF000445">
    <property type="entry name" value="4pyrrol_synth_GluRdtase"/>
    <property type="match status" value="1"/>
</dbReference>
<organism evidence="18 19">
    <name type="scientific">Halobaculum magnesiiphilum</name>
    <dbReference type="NCBI Taxonomy" id="1017351"/>
    <lineage>
        <taxon>Archaea</taxon>
        <taxon>Methanobacteriati</taxon>
        <taxon>Methanobacteriota</taxon>
        <taxon>Stenosarchaea group</taxon>
        <taxon>Halobacteria</taxon>
        <taxon>Halobacteriales</taxon>
        <taxon>Haloferacaceae</taxon>
        <taxon>Halobaculum</taxon>
    </lineage>
</organism>
<comment type="domain">
    <text evidence="8">Possesses an unusual extended V-shaped dimeric structure with each monomer consisting of three distinct domains arranged along a curved 'spinal' alpha-helix. The N-terminal catalytic domain specifically recognizes the glutamate moiety of the substrate. The second domain is the NADPH-binding domain, and the third C-terminal domain is responsible for dimerization.</text>
</comment>
<dbReference type="GeneID" id="67177897"/>
<dbReference type="InterPro" id="IPR036453">
    <property type="entry name" value="GluRdtase_dimer_dom_sf"/>
</dbReference>
<evidence type="ECO:0000256" key="2">
    <source>
        <dbReference type="ARBA" id="ARBA00005916"/>
    </source>
</evidence>
<dbReference type="Gene3D" id="3.30.460.30">
    <property type="entry name" value="Glutamyl-tRNA reductase, N-terminal domain"/>
    <property type="match status" value="1"/>
</dbReference>
<dbReference type="KEGG" id="hmp:K6T50_07105"/>
<dbReference type="PANTHER" id="PTHR43013">
    <property type="entry name" value="GLUTAMYL-TRNA REDUCTASE"/>
    <property type="match status" value="1"/>
</dbReference>
<feature type="binding site" evidence="8 10">
    <location>
        <position position="104"/>
    </location>
    <ligand>
        <name>substrate</name>
    </ligand>
</feature>
<comment type="miscellaneous">
    <text evidence="8">During catalysis, the active site Cys acts as a nucleophile attacking the alpha-carbonyl group of tRNA-bound glutamate with the formation of a thioester intermediate between enzyme and glutamate, and the concomitant release of tRNA(Glu). The thioester intermediate is finally reduced by direct hydride transfer from NADPH, to form the product GSA.</text>
</comment>
<feature type="binding site" evidence="8 11">
    <location>
        <begin position="184"/>
        <end position="189"/>
    </location>
    <ligand>
        <name>NADP(+)</name>
        <dbReference type="ChEBI" id="CHEBI:58349"/>
    </ligand>
</feature>
<dbReference type="InterPro" id="IPR006151">
    <property type="entry name" value="Shikm_DH/Glu-tRNA_Rdtase"/>
</dbReference>
<feature type="active site" description="Nucleophile" evidence="8 9">
    <location>
        <position position="52"/>
    </location>
</feature>
<dbReference type="Pfam" id="PF01488">
    <property type="entry name" value="Shikimate_DH"/>
    <property type="match status" value="1"/>
</dbReference>
<dbReference type="PROSITE" id="PS00747">
    <property type="entry name" value="GLUTR"/>
    <property type="match status" value="1"/>
</dbReference>
<dbReference type="SUPFAM" id="SSF69742">
    <property type="entry name" value="Glutamyl tRNA-reductase catalytic, N-terminal domain"/>
    <property type="match status" value="1"/>
</dbReference>
<dbReference type="GO" id="GO:0008883">
    <property type="term" value="F:glutamyl-tRNA reductase activity"/>
    <property type="evidence" value="ECO:0007669"/>
    <property type="project" value="UniProtKB-UniRule"/>
</dbReference>
<dbReference type="SUPFAM" id="SSF69075">
    <property type="entry name" value="Glutamyl tRNA-reductase dimerization domain"/>
    <property type="match status" value="1"/>
</dbReference>
<evidence type="ECO:0000256" key="6">
    <source>
        <dbReference type="ARBA" id="ARBA00023244"/>
    </source>
</evidence>
<comment type="similarity">
    <text evidence="2 8 13">Belongs to the glutamyl-tRNA reductase family.</text>
</comment>
<dbReference type="InterPro" id="IPR015896">
    <property type="entry name" value="4pyrrol_synth_GluRdtase_dimer"/>
</dbReference>
<evidence type="ECO:0000256" key="5">
    <source>
        <dbReference type="ARBA" id="ARBA00023002"/>
    </source>
</evidence>
<feature type="domain" description="Tetrapyrrole biosynthesis glutamyl-tRNA reductase dimerisation" evidence="15">
    <location>
        <begin position="311"/>
        <end position="410"/>
    </location>
</feature>
<feature type="binding site" evidence="8 10">
    <location>
        <position position="115"/>
    </location>
    <ligand>
        <name>substrate</name>
    </ligand>
</feature>
<dbReference type="RefSeq" id="WP_222608693.1">
    <property type="nucleotide sequence ID" value="NZ_CP081958.1"/>
</dbReference>
<protein>
    <recommendedName>
        <fullName evidence="3 8">Glutamyl-tRNA reductase</fullName>
        <shortName evidence="8">GluTR</shortName>
        <ecNumber evidence="3 8">1.2.1.70</ecNumber>
    </recommendedName>
</protein>
<proteinExistence type="inferred from homology"/>
<dbReference type="InterPro" id="IPR000343">
    <property type="entry name" value="4pyrrol_synth_GluRdtase"/>
</dbReference>
<dbReference type="Pfam" id="PF05201">
    <property type="entry name" value="GlutR_N"/>
    <property type="match status" value="1"/>
</dbReference>
<dbReference type="SUPFAM" id="SSF51735">
    <property type="entry name" value="NAD(P)-binding Rossmann-fold domains"/>
    <property type="match status" value="1"/>
</dbReference>
<evidence type="ECO:0000259" key="17">
    <source>
        <dbReference type="Pfam" id="PF05201"/>
    </source>
</evidence>
<comment type="catalytic activity">
    <reaction evidence="7 8 13">
        <text>(S)-4-amino-5-oxopentanoate + tRNA(Glu) + NADP(+) = L-glutamyl-tRNA(Glu) + NADPH + H(+)</text>
        <dbReference type="Rhea" id="RHEA:12344"/>
        <dbReference type="Rhea" id="RHEA-COMP:9663"/>
        <dbReference type="Rhea" id="RHEA-COMP:9680"/>
        <dbReference type="ChEBI" id="CHEBI:15378"/>
        <dbReference type="ChEBI" id="CHEBI:57501"/>
        <dbReference type="ChEBI" id="CHEBI:57783"/>
        <dbReference type="ChEBI" id="CHEBI:58349"/>
        <dbReference type="ChEBI" id="CHEBI:78442"/>
        <dbReference type="ChEBI" id="CHEBI:78520"/>
        <dbReference type="EC" id="1.2.1.70"/>
    </reaction>
</comment>
<dbReference type="Gene3D" id="3.40.50.720">
    <property type="entry name" value="NAD(P)-binding Rossmann-like Domain"/>
    <property type="match status" value="1"/>
</dbReference>
<comment type="function">
    <text evidence="8">Catalyzes the NADPH-dependent reduction of glutamyl-tRNA(Glu) to glutamate 1-semialdehyde (GSA).</text>
</comment>
<dbReference type="HAMAP" id="MF_00087">
    <property type="entry name" value="Glu_tRNA_reductase"/>
    <property type="match status" value="1"/>
</dbReference>
<feature type="domain" description="Glutamyl-tRNA reductase N-terminal" evidence="17">
    <location>
        <begin position="10"/>
        <end position="152"/>
    </location>
</feature>
<evidence type="ECO:0000313" key="19">
    <source>
        <dbReference type="Proteomes" id="UP000826254"/>
    </source>
</evidence>
<dbReference type="InterPro" id="IPR036291">
    <property type="entry name" value="NAD(P)-bd_dom_sf"/>
</dbReference>
<dbReference type="PANTHER" id="PTHR43013:SF1">
    <property type="entry name" value="GLUTAMYL-TRNA REDUCTASE"/>
    <property type="match status" value="1"/>
</dbReference>
<evidence type="ECO:0000259" key="16">
    <source>
        <dbReference type="Pfam" id="PF01488"/>
    </source>
</evidence>
<accession>A0A8T8WGB9</accession>
<comment type="subunit">
    <text evidence="8">Homodimer.</text>
</comment>
<evidence type="ECO:0000256" key="8">
    <source>
        <dbReference type="HAMAP-Rule" id="MF_00087"/>
    </source>
</evidence>